<feature type="transmembrane region" description="Helical" evidence="15">
    <location>
        <begin position="880"/>
        <end position="899"/>
    </location>
</feature>
<dbReference type="GO" id="GO:0030030">
    <property type="term" value="P:cell projection organization"/>
    <property type="evidence" value="ECO:0007669"/>
    <property type="project" value="UniProtKB-KW"/>
</dbReference>
<feature type="compositionally biased region" description="Polar residues" evidence="14">
    <location>
        <begin position="1"/>
        <end position="17"/>
    </location>
</feature>
<comment type="subcellular location">
    <subcellularLocation>
        <location evidence="1">Cytoplasm</location>
        <location evidence="1">Cytoskeleton</location>
        <location evidence="1">Cilium basal body</location>
    </subcellularLocation>
    <subcellularLocation>
        <location evidence="2">Membrane</location>
        <topology evidence="2">Multi-pass membrane protein</topology>
    </subcellularLocation>
</comment>
<dbReference type="InterPro" id="IPR010291">
    <property type="entry name" value="Ion_channel_UNC-93"/>
</dbReference>
<dbReference type="GO" id="GO:0005929">
    <property type="term" value="C:cilium"/>
    <property type="evidence" value="ECO:0007669"/>
    <property type="project" value="UniProtKB-ARBA"/>
</dbReference>
<reference evidence="16" key="1">
    <citation type="submission" date="2020-11" db="EMBL/GenBank/DDBJ databases">
        <authorList>
            <person name="Tran Van P."/>
        </authorList>
    </citation>
    <scope>NUCLEOTIDE SEQUENCE</scope>
</reference>
<protein>
    <recommendedName>
        <fullName evidence="12">UNC93-like protein MFSD11</fullName>
    </recommendedName>
    <alternativeName>
        <fullName evidence="13">Major facilitator superfamily domain-containing protein 11</fullName>
    </alternativeName>
</protein>
<feature type="transmembrane region" description="Helical" evidence="15">
    <location>
        <begin position="839"/>
        <end position="860"/>
    </location>
</feature>
<evidence type="ECO:0000256" key="11">
    <source>
        <dbReference type="ARBA" id="ARBA00023273"/>
    </source>
</evidence>
<evidence type="ECO:0000256" key="5">
    <source>
        <dbReference type="ARBA" id="ARBA00022692"/>
    </source>
</evidence>
<organism evidence="16">
    <name type="scientific">Cyprideis torosa</name>
    <dbReference type="NCBI Taxonomy" id="163714"/>
    <lineage>
        <taxon>Eukaryota</taxon>
        <taxon>Metazoa</taxon>
        <taxon>Ecdysozoa</taxon>
        <taxon>Arthropoda</taxon>
        <taxon>Crustacea</taxon>
        <taxon>Oligostraca</taxon>
        <taxon>Ostracoda</taxon>
        <taxon>Podocopa</taxon>
        <taxon>Podocopida</taxon>
        <taxon>Cytherocopina</taxon>
        <taxon>Cytheroidea</taxon>
        <taxon>Cytherideidae</taxon>
        <taxon>Cyprideis</taxon>
    </lineage>
</organism>
<feature type="transmembrane region" description="Helical" evidence="15">
    <location>
        <begin position="663"/>
        <end position="684"/>
    </location>
</feature>
<evidence type="ECO:0000256" key="1">
    <source>
        <dbReference type="ARBA" id="ARBA00004120"/>
    </source>
</evidence>
<evidence type="ECO:0000256" key="13">
    <source>
        <dbReference type="ARBA" id="ARBA00041910"/>
    </source>
</evidence>
<keyword evidence="6" id="KW-0970">Cilium biogenesis/degradation</keyword>
<gene>
    <name evidence="16" type="ORF">CTOB1V02_LOCUS2386</name>
</gene>
<dbReference type="AlphaFoldDB" id="A0A7R8W3Z7"/>
<proteinExistence type="inferred from homology"/>
<keyword evidence="9" id="KW-0325">Glycoprotein</keyword>
<dbReference type="InterPro" id="IPR036259">
    <property type="entry name" value="MFS_trans_sf"/>
</dbReference>
<evidence type="ECO:0000256" key="4">
    <source>
        <dbReference type="ARBA" id="ARBA00022490"/>
    </source>
</evidence>
<dbReference type="OrthoDB" id="196103at2759"/>
<feature type="region of interest" description="Disordered" evidence="14">
    <location>
        <begin position="1"/>
        <end position="20"/>
    </location>
</feature>
<dbReference type="Pfam" id="PF05978">
    <property type="entry name" value="UNC-93"/>
    <property type="match status" value="1"/>
</dbReference>
<evidence type="ECO:0000256" key="12">
    <source>
        <dbReference type="ARBA" id="ARBA00040302"/>
    </source>
</evidence>
<dbReference type="InterPro" id="IPR051617">
    <property type="entry name" value="UNC-93-like_regulator"/>
</dbReference>
<evidence type="ECO:0000256" key="7">
    <source>
        <dbReference type="ARBA" id="ARBA00022989"/>
    </source>
</evidence>
<dbReference type="GO" id="GO:0016020">
    <property type="term" value="C:membrane"/>
    <property type="evidence" value="ECO:0007669"/>
    <property type="project" value="UniProtKB-SubCell"/>
</dbReference>
<keyword evidence="8 15" id="KW-0472">Membrane</keyword>
<evidence type="ECO:0000256" key="8">
    <source>
        <dbReference type="ARBA" id="ARBA00023136"/>
    </source>
</evidence>
<keyword evidence="7 15" id="KW-1133">Transmembrane helix</keyword>
<evidence type="ECO:0000256" key="15">
    <source>
        <dbReference type="SAM" id="Phobius"/>
    </source>
</evidence>
<comment type="similarity">
    <text evidence="3">Belongs to the unc-93 family.</text>
</comment>
<evidence type="ECO:0000256" key="14">
    <source>
        <dbReference type="SAM" id="MobiDB-lite"/>
    </source>
</evidence>
<feature type="transmembrane region" description="Helical" evidence="15">
    <location>
        <begin position="691"/>
        <end position="708"/>
    </location>
</feature>
<keyword evidence="4" id="KW-0963">Cytoplasm</keyword>
<evidence type="ECO:0000256" key="6">
    <source>
        <dbReference type="ARBA" id="ARBA00022794"/>
    </source>
</evidence>
<keyword evidence="5 15" id="KW-0812">Transmembrane</keyword>
<feature type="transmembrane region" description="Helical" evidence="15">
    <location>
        <begin position="911"/>
        <end position="932"/>
    </location>
</feature>
<keyword evidence="11" id="KW-0966">Cell projection</keyword>
<dbReference type="SUPFAM" id="SSF103473">
    <property type="entry name" value="MFS general substrate transporter"/>
    <property type="match status" value="1"/>
</dbReference>
<evidence type="ECO:0000313" key="16">
    <source>
        <dbReference type="EMBL" id="CAD7224428.1"/>
    </source>
</evidence>
<dbReference type="PANTHER" id="PTHR23294:SF0">
    <property type="entry name" value="UNC93-LIKE PROTEIN MFSD11"/>
    <property type="match status" value="1"/>
</dbReference>
<evidence type="ECO:0000256" key="10">
    <source>
        <dbReference type="ARBA" id="ARBA00023212"/>
    </source>
</evidence>
<dbReference type="InterPro" id="IPR010796">
    <property type="entry name" value="C2_B9-type_dom"/>
</dbReference>
<feature type="transmembrane region" description="Helical" evidence="15">
    <location>
        <begin position="620"/>
        <end position="643"/>
    </location>
</feature>
<feature type="region of interest" description="Disordered" evidence="14">
    <location>
        <begin position="118"/>
        <end position="155"/>
    </location>
</feature>
<dbReference type="Gene3D" id="1.20.1250.20">
    <property type="entry name" value="MFS general substrate transporter like domains"/>
    <property type="match status" value="1"/>
</dbReference>
<evidence type="ECO:0000256" key="9">
    <source>
        <dbReference type="ARBA" id="ARBA00023180"/>
    </source>
</evidence>
<accession>A0A7R8W3Z7</accession>
<feature type="transmembrane region" description="Helical" evidence="15">
    <location>
        <begin position="785"/>
        <end position="804"/>
    </location>
</feature>
<dbReference type="Pfam" id="PF07162">
    <property type="entry name" value="B9-C2"/>
    <property type="match status" value="1"/>
</dbReference>
<evidence type="ECO:0000256" key="3">
    <source>
        <dbReference type="ARBA" id="ARBA00009172"/>
    </source>
</evidence>
<name>A0A7R8W3Z7_9CRUS</name>
<feature type="transmembrane region" description="Helical" evidence="15">
    <location>
        <begin position="714"/>
        <end position="731"/>
    </location>
</feature>
<keyword evidence="10" id="KW-0206">Cytoskeleton</keyword>
<feature type="transmembrane region" description="Helical" evidence="15">
    <location>
        <begin position="752"/>
        <end position="773"/>
    </location>
</feature>
<evidence type="ECO:0000256" key="2">
    <source>
        <dbReference type="ARBA" id="ARBA00004141"/>
    </source>
</evidence>
<dbReference type="PROSITE" id="PS51381">
    <property type="entry name" value="C2_B9"/>
    <property type="match status" value="1"/>
</dbReference>
<dbReference type="PANTHER" id="PTHR23294">
    <property type="entry name" value="ET TRANSLATION PRODUCT-RELATED"/>
    <property type="match status" value="1"/>
</dbReference>
<sequence length="948" mass="104716">MGTDSLLSPSASVSGTGRHNRVVSLEERPLGVYRTNDPITNLRIRVRLWEAGASAFPVELFENGNGHPSLGDRKGASREEEVVLQWQQKVLSGAEQSYYREKRTDYDDLAEKFHRMSVAATTTHPFPPRSRTPGSASARSRTPVPVGASAKVSSASLGGAGRRRIFTYTNAEKVREDGREASQEATRKLVPTFPVDVEPVGTHGPVIPGVQAPSLSQDTLEACASGESRHTVQDMFIVAHPTGEDSCSLSDLQSQQVLLCSLRWYPASQTLVVYPDFNQQDGECYEATSASSPLQFRLEHCSPQQTEMERYREEAVLTEFLRRQEEGLRNCLGEEFESSAQLDTLRIHVEGQLDWASGFSDGRGLTLVVLWTLEMASGWKCEDPLQGTTFACRTGNSGRAHFGCPLSFDLFQPLDGLLLSRPPTLVLQVVALDFWGRQRLQGYGSVAIPTSPGAHHIKVDCWRPIPTSPIECMREFFLGASPQLTAVKGLALQDQASRMSRYGLPTTASGGSLHLTLYIAKQSPHPGDGVRNTLEESLQASQHLKLSLKRVIDAFHQARDRMREVRETAVLESKRCELSFSQPFPHISEILLSSMVNRAGQARSGSSFFTGPPTESGVKLINVVILGVAFMLIFTAFQTMGIIEQTIIHSIRQDNPRFTGDGYTSLAILYVVFALSNWLAPAVVYSIGGKYSMMIGAVTYAFFIGSFIKPMEWTLYLSSGLLGLGAAMLWCGQGMFLTKNSDQDTMGRNSGIFWALLQCSLLFGNLYVFYEFAGHSYISQEKRSHLVWVFLALTLIGFGLLCVLRRQVADENVDQEPGVVFEPVTQLYRSYNLLMTKEMVLLTFTFLYTGLELSFFSGVYGSCIGFTEDYGDRRKQLVGLSGIFIGLGEILGGALFGILGMRTAVYGRDPIVLLGMLTHVTTFFIIFLILPFDAPFGETESIAFLQPR</sequence>
<dbReference type="EMBL" id="OB660366">
    <property type="protein sequence ID" value="CAD7224428.1"/>
    <property type="molecule type" value="Genomic_DNA"/>
</dbReference>